<dbReference type="InterPro" id="IPR005135">
    <property type="entry name" value="Endo/exonuclease/phosphatase"/>
</dbReference>
<comment type="caution">
    <text evidence="2">The sequence shown here is derived from an EMBL/GenBank/DDBJ whole genome shotgun (WGS) entry which is preliminary data.</text>
</comment>
<dbReference type="InterPro" id="IPR036691">
    <property type="entry name" value="Endo/exonu/phosph_ase_sf"/>
</dbReference>
<sequence length="231" mass="27144">MVDSQGHGGGLAMSWKDRDEAKLMSYSTNHIDLEIFGRDNSKWRLTGFYGFPERNRRRQSWDSLRTLCSKSSRPWCCIGDYNDLLFPYEKRGGKDHPQWLFSGFREVVDDCSLLDLGMIGYPFTWECGRGTSNWIEDRFDRAMVTPNWSAMFRRSKVWNLEATASDHSPIFLEVVSQQFVQRVRRFRFENSWLKEVNCHSIVAQSWQGSLGLSIERRMICMDMTYKNEEIS</sequence>
<accession>A0ABR0X2T6</accession>
<proteinExistence type="predicted"/>
<protein>
    <recommendedName>
        <fullName evidence="1">Endonuclease/exonuclease/phosphatase domain-containing protein</fullName>
    </recommendedName>
</protein>
<name>A0ABR0X2T6_REHGL</name>
<dbReference type="EMBL" id="JABTTQ020000006">
    <property type="protein sequence ID" value="KAK6152770.1"/>
    <property type="molecule type" value="Genomic_DNA"/>
</dbReference>
<dbReference type="PANTHER" id="PTHR33710">
    <property type="entry name" value="BNAC02G09200D PROTEIN"/>
    <property type="match status" value="1"/>
</dbReference>
<organism evidence="2 3">
    <name type="scientific">Rehmannia glutinosa</name>
    <name type="common">Chinese foxglove</name>
    <dbReference type="NCBI Taxonomy" id="99300"/>
    <lineage>
        <taxon>Eukaryota</taxon>
        <taxon>Viridiplantae</taxon>
        <taxon>Streptophyta</taxon>
        <taxon>Embryophyta</taxon>
        <taxon>Tracheophyta</taxon>
        <taxon>Spermatophyta</taxon>
        <taxon>Magnoliopsida</taxon>
        <taxon>eudicotyledons</taxon>
        <taxon>Gunneridae</taxon>
        <taxon>Pentapetalae</taxon>
        <taxon>asterids</taxon>
        <taxon>lamiids</taxon>
        <taxon>Lamiales</taxon>
        <taxon>Orobanchaceae</taxon>
        <taxon>Rehmannieae</taxon>
        <taxon>Rehmannia</taxon>
    </lineage>
</organism>
<feature type="domain" description="Endonuclease/exonuclease/phosphatase" evidence="1">
    <location>
        <begin position="25"/>
        <end position="167"/>
    </location>
</feature>
<dbReference type="Pfam" id="PF03372">
    <property type="entry name" value="Exo_endo_phos"/>
    <property type="match status" value="1"/>
</dbReference>
<evidence type="ECO:0000259" key="1">
    <source>
        <dbReference type="Pfam" id="PF03372"/>
    </source>
</evidence>
<dbReference type="Proteomes" id="UP001318860">
    <property type="component" value="Unassembled WGS sequence"/>
</dbReference>
<keyword evidence="3" id="KW-1185">Reference proteome</keyword>
<evidence type="ECO:0000313" key="3">
    <source>
        <dbReference type="Proteomes" id="UP001318860"/>
    </source>
</evidence>
<dbReference type="Gene3D" id="3.60.10.10">
    <property type="entry name" value="Endonuclease/exonuclease/phosphatase"/>
    <property type="match status" value="1"/>
</dbReference>
<evidence type="ECO:0000313" key="2">
    <source>
        <dbReference type="EMBL" id="KAK6152770.1"/>
    </source>
</evidence>
<dbReference type="SUPFAM" id="SSF56219">
    <property type="entry name" value="DNase I-like"/>
    <property type="match status" value="1"/>
</dbReference>
<dbReference type="PANTHER" id="PTHR33710:SF64">
    <property type="entry name" value="ENDONUCLEASE_EXONUCLEASE_PHOSPHATASE DOMAIN-CONTAINING PROTEIN"/>
    <property type="match status" value="1"/>
</dbReference>
<reference evidence="2 3" key="1">
    <citation type="journal article" date="2021" name="Comput. Struct. Biotechnol. J.">
        <title>De novo genome assembly of the potent medicinal plant Rehmannia glutinosa using nanopore technology.</title>
        <authorList>
            <person name="Ma L."/>
            <person name="Dong C."/>
            <person name="Song C."/>
            <person name="Wang X."/>
            <person name="Zheng X."/>
            <person name="Niu Y."/>
            <person name="Chen S."/>
            <person name="Feng W."/>
        </authorList>
    </citation>
    <scope>NUCLEOTIDE SEQUENCE [LARGE SCALE GENOMIC DNA]</scope>
    <source>
        <strain evidence="2">DH-2019</strain>
    </source>
</reference>
<gene>
    <name evidence="2" type="ORF">DH2020_012409</name>
</gene>